<dbReference type="InterPro" id="IPR036291">
    <property type="entry name" value="NAD(P)-bd_dom_sf"/>
</dbReference>
<dbReference type="PANTHER" id="PTHR44085">
    <property type="entry name" value="SEPIAPTERIN REDUCTASE"/>
    <property type="match status" value="1"/>
</dbReference>
<dbReference type="SUPFAM" id="SSF51735">
    <property type="entry name" value="NAD(P)-binding Rossmann-fold domains"/>
    <property type="match status" value="1"/>
</dbReference>
<organism evidence="7 8">
    <name type="scientific">Radiobacillus deserti</name>
    <dbReference type="NCBI Taxonomy" id="2594883"/>
    <lineage>
        <taxon>Bacteria</taxon>
        <taxon>Bacillati</taxon>
        <taxon>Bacillota</taxon>
        <taxon>Bacilli</taxon>
        <taxon>Bacillales</taxon>
        <taxon>Bacillaceae</taxon>
        <taxon>Radiobacillus</taxon>
    </lineage>
</organism>
<dbReference type="Proteomes" id="UP000315215">
    <property type="component" value="Chromosome"/>
</dbReference>
<dbReference type="Gene3D" id="3.40.50.720">
    <property type="entry name" value="NAD(P)-binding Rossmann-like Domain"/>
    <property type="match status" value="1"/>
</dbReference>
<keyword evidence="8" id="KW-1185">Reference proteome</keyword>
<evidence type="ECO:0000256" key="3">
    <source>
        <dbReference type="ARBA" id="ARBA00022490"/>
    </source>
</evidence>
<keyword evidence="3" id="KW-0963">Cytoplasm</keyword>
<name>A0A516KE43_9BACI</name>
<dbReference type="EC" id="1.1.1.320" evidence="7"/>
<sequence>MKYAIVTGSSKGLGASISSLLIKEKIHVIGVSRTNNDQLAQLANDYSITYEHVPCDLANPNQVESVFSEIAAKVYGQQPTLVYLINNAGIVDPIGRAGGHSAQDVVVHTTINFVAPVTATNIFLEKATAKTVIVNVTSGAAQRPISGWSLYCGTKAGLDLFTETVALEQADGDTGNLAILFNPGIMDTNMQATIRSSSSDAFKDVETFKQYKENNDLRDTEVVARALVSVILDVHNIENGKNYSIKDLV</sequence>
<keyword evidence="4" id="KW-0521">NADP</keyword>
<dbReference type="RefSeq" id="WP_143892508.1">
    <property type="nucleotide sequence ID" value="NZ_CP041666.1"/>
</dbReference>
<dbReference type="InterPro" id="IPR051721">
    <property type="entry name" value="Biopterin_syn/organic_redct"/>
</dbReference>
<evidence type="ECO:0000313" key="7">
    <source>
        <dbReference type="EMBL" id="QDP39683.1"/>
    </source>
</evidence>
<dbReference type="PRINTS" id="PR00081">
    <property type="entry name" value="GDHRDH"/>
</dbReference>
<dbReference type="NCBIfam" id="NF005381">
    <property type="entry name" value="PRK06924.1"/>
    <property type="match status" value="1"/>
</dbReference>
<evidence type="ECO:0000256" key="4">
    <source>
        <dbReference type="ARBA" id="ARBA00022857"/>
    </source>
</evidence>
<dbReference type="GO" id="GO:0005737">
    <property type="term" value="C:cytoplasm"/>
    <property type="evidence" value="ECO:0007669"/>
    <property type="project" value="UniProtKB-SubCell"/>
</dbReference>
<keyword evidence="5 7" id="KW-0560">Oxidoreductase</keyword>
<comment type="similarity">
    <text evidence="2 6">Belongs to the short-chain dehydrogenases/reductases (SDR) family.</text>
</comment>
<dbReference type="AlphaFoldDB" id="A0A516KE43"/>
<evidence type="ECO:0000256" key="1">
    <source>
        <dbReference type="ARBA" id="ARBA00004496"/>
    </source>
</evidence>
<dbReference type="InterPro" id="IPR020904">
    <property type="entry name" value="Sc_DH/Rdtase_CS"/>
</dbReference>
<dbReference type="PANTHER" id="PTHR44085:SF2">
    <property type="entry name" value="SEPIAPTERIN REDUCTASE"/>
    <property type="match status" value="1"/>
</dbReference>
<dbReference type="OrthoDB" id="9794387at2"/>
<dbReference type="GO" id="GO:0006729">
    <property type="term" value="P:tetrahydrobiopterin biosynthetic process"/>
    <property type="evidence" value="ECO:0007669"/>
    <property type="project" value="TreeGrafter"/>
</dbReference>
<gene>
    <name evidence="7" type="ORF">FN924_05540</name>
</gene>
<reference evidence="7 8" key="1">
    <citation type="submission" date="2019-07" db="EMBL/GenBank/DDBJ databases">
        <authorList>
            <person name="Li J."/>
        </authorList>
    </citation>
    <scope>NUCLEOTIDE SEQUENCE [LARGE SCALE GENOMIC DNA]</scope>
    <source>
        <strain evidence="7 8">TKL69</strain>
    </source>
</reference>
<dbReference type="PRINTS" id="PR00080">
    <property type="entry name" value="SDRFAMILY"/>
</dbReference>
<proteinExistence type="inferred from homology"/>
<accession>A0A516KE43</accession>
<dbReference type="EMBL" id="CP041666">
    <property type="protein sequence ID" value="QDP39683.1"/>
    <property type="molecule type" value="Genomic_DNA"/>
</dbReference>
<protein>
    <submittedName>
        <fullName evidence="7">(S)-benzoin forming benzil reductase</fullName>
        <ecNumber evidence="7">1.1.1.320</ecNumber>
    </submittedName>
</protein>
<dbReference type="KEGG" id="aqt:FN924_05540"/>
<dbReference type="GO" id="GO:0004757">
    <property type="term" value="F:sepiapterin reductase (NADP+) activity"/>
    <property type="evidence" value="ECO:0007669"/>
    <property type="project" value="TreeGrafter"/>
</dbReference>
<evidence type="ECO:0000256" key="5">
    <source>
        <dbReference type="ARBA" id="ARBA00023002"/>
    </source>
</evidence>
<evidence type="ECO:0000256" key="6">
    <source>
        <dbReference type="RuleBase" id="RU000363"/>
    </source>
</evidence>
<dbReference type="PROSITE" id="PS00061">
    <property type="entry name" value="ADH_SHORT"/>
    <property type="match status" value="1"/>
</dbReference>
<dbReference type="InterPro" id="IPR002347">
    <property type="entry name" value="SDR_fam"/>
</dbReference>
<dbReference type="Pfam" id="PF00106">
    <property type="entry name" value="adh_short"/>
    <property type="match status" value="1"/>
</dbReference>
<evidence type="ECO:0000256" key="2">
    <source>
        <dbReference type="ARBA" id="ARBA00006484"/>
    </source>
</evidence>
<evidence type="ECO:0000313" key="8">
    <source>
        <dbReference type="Proteomes" id="UP000315215"/>
    </source>
</evidence>
<comment type="subcellular location">
    <subcellularLocation>
        <location evidence="1">Cytoplasm</location>
    </subcellularLocation>
</comment>